<accession>A0A4D9DPL1</accession>
<evidence type="ECO:0000256" key="1">
    <source>
        <dbReference type="SAM" id="MobiDB-lite"/>
    </source>
</evidence>
<feature type="region of interest" description="Disordered" evidence="1">
    <location>
        <begin position="24"/>
        <end position="111"/>
    </location>
</feature>
<evidence type="ECO:0000313" key="2">
    <source>
        <dbReference type="EMBL" id="TFJ99004.1"/>
    </source>
</evidence>
<reference evidence="2 3" key="2">
    <citation type="submission" date="2019-04" db="EMBL/GenBank/DDBJ databases">
        <title>The genome sequence of big-headed turtle.</title>
        <authorList>
            <person name="Gong S."/>
        </authorList>
    </citation>
    <scope>NUCLEOTIDE SEQUENCE [LARGE SCALE GENOMIC DNA]</scope>
    <source>
        <strain evidence="2">DO16091913</strain>
        <tissue evidence="2">Muscle</tissue>
    </source>
</reference>
<sequence length="111" mass="11983">MSRLRSGGDDDLRSRQVSLLEWVKRDNSPFRHKGPDPVHTYSRVGHRESAAGRRVQREEEQEAAAGQPDSSGKLSEGGYTAEPAPDGTGQRRAQEAAALAECPGLERDGAG</sequence>
<dbReference type="Proteomes" id="UP000297703">
    <property type="component" value="Unassembled WGS sequence"/>
</dbReference>
<keyword evidence="3" id="KW-1185">Reference proteome</keyword>
<reference evidence="2 3" key="1">
    <citation type="submission" date="2019-04" db="EMBL/GenBank/DDBJ databases">
        <title>Draft genome of the big-headed turtle Platysternon megacephalum.</title>
        <authorList>
            <person name="Gong S."/>
        </authorList>
    </citation>
    <scope>NUCLEOTIDE SEQUENCE [LARGE SCALE GENOMIC DNA]</scope>
    <source>
        <strain evidence="2">DO16091913</strain>
        <tissue evidence="2">Muscle</tissue>
    </source>
</reference>
<protein>
    <submittedName>
        <fullName evidence="2">Nucleoside diphosphate-linked moiety X motif 8, mitochondrial</fullName>
    </submittedName>
</protein>
<organism evidence="2 3">
    <name type="scientific">Platysternon megacephalum</name>
    <name type="common">big-headed turtle</name>
    <dbReference type="NCBI Taxonomy" id="55544"/>
    <lineage>
        <taxon>Eukaryota</taxon>
        <taxon>Metazoa</taxon>
        <taxon>Chordata</taxon>
        <taxon>Craniata</taxon>
        <taxon>Vertebrata</taxon>
        <taxon>Euteleostomi</taxon>
        <taxon>Archelosauria</taxon>
        <taxon>Testudinata</taxon>
        <taxon>Testudines</taxon>
        <taxon>Cryptodira</taxon>
        <taxon>Durocryptodira</taxon>
        <taxon>Testudinoidea</taxon>
        <taxon>Platysternidae</taxon>
        <taxon>Platysternon</taxon>
    </lineage>
</organism>
<comment type="caution">
    <text evidence="2">The sequence shown here is derived from an EMBL/GenBank/DDBJ whole genome shotgun (WGS) entry which is preliminary data.</text>
</comment>
<gene>
    <name evidence="2" type="ORF">DR999_PMT19021</name>
</gene>
<feature type="compositionally biased region" description="Basic and acidic residues" evidence="1">
    <location>
        <begin position="24"/>
        <end position="36"/>
    </location>
</feature>
<dbReference type="EMBL" id="QXTE01000355">
    <property type="protein sequence ID" value="TFJ99004.1"/>
    <property type="molecule type" value="Genomic_DNA"/>
</dbReference>
<dbReference type="AlphaFoldDB" id="A0A4D9DPL1"/>
<feature type="compositionally biased region" description="Basic and acidic residues" evidence="1">
    <location>
        <begin position="45"/>
        <end position="58"/>
    </location>
</feature>
<name>A0A4D9DPL1_9SAUR</name>
<evidence type="ECO:0000313" key="3">
    <source>
        <dbReference type="Proteomes" id="UP000297703"/>
    </source>
</evidence>
<proteinExistence type="predicted"/>